<feature type="compositionally biased region" description="Low complexity" evidence="1">
    <location>
        <begin position="10"/>
        <end position="33"/>
    </location>
</feature>
<keyword evidence="4" id="KW-1185">Reference proteome</keyword>
<dbReference type="InterPro" id="IPR011992">
    <property type="entry name" value="EF-hand-dom_pair"/>
</dbReference>
<dbReference type="SUPFAM" id="SSF47473">
    <property type="entry name" value="EF-hand"/>
    <property type="match status" value="1"/>
</dbReference>
<dbReference type="Pfam" id="PF13202">
    <property type="entry name" value="EF-hand_5"/>
    <property type="match status" value="1"/>
</dbReference>
<feature type="domain" description="EF-hand" evidence="2">
    <location>
        <begin position="30"/>
        <end position="65"/>
    </location>
</feature>
<comment type="caution">
    <text evidence="3">The sequence shown here is derived from an EMBL/GenBank/DDBJ whole genome shotgun (WGS) entry which is preliminary data.</text>
</comment>
<dbReference type="Gene3D" id="1.10.238.10">
    <property type="entry name" value="EF-hand"/>
    <property type="match status" value="1"/>
</dbReference>
<name>N6UX83_9HYPH</name>
<sequence length="157" mass="16394">MGPSVGNLASMLLQMQQTGQSGSSTSNSSSDQSPMDQLFASLDTNQDGKITQSEFVAGRPKDMSESDAANLFKSIDRQNSGSLTKDQLAGGLDALKSSDASAADMLSLEPSPDSTNSKTAAQNQALDVLLSEMQNPSALYQNTYGQYDPEQSGGVSA</sequence>
<dbReference type="PATRIC" id="fig|363754.4.peg.4263"/>
<feature type="compositionally biased region" description="Polar residues" evidence="1">
    <location>
        <begin position="42"/>
        <end position="54"/>
    </location>
</feature>
<dbReference type="GO" id="GO:0005509">
    <property type="term" value="F:calcium ion binding"/>
    <property type="evidence" value="ECO:0007669"/>
    <property type="project" value="InterPro"/>
</dbReference>
<dbReference type="AlphaFoldDB" id="N6UX83"/>
<evidence type="ECO:0000259" key="2">
    <source>
        <dbReference type="PROSITE" id="PS50222"/>
    </source>
</evidence>
<accession>N6UX83</accession>
<organism evidence="3 4">
    <name type="scientific">Rhizobium freirei PRF 81</name>
    <dbReference type="NCBI Taxonomy" id="363754"/>
    <lineage>
        <taxon>Bacteria</taxon>
        <taxon>Pseudomonadati</taxon>
        <taxon>Pseudomonadota</taxon>
        <taxon>Alphaproteobacteria</taxon>
        <taxon>Hyphomicrobiales</taxon>
        <taxon>Rhizobiaceae</taxon>
        <taxon>Rhizobium/Agrobacterium group</taxon>
        <taxon>Rhizobium</taxon>
    </lineage>
</organism>
<dbReference type="Proteomes" id="UP000012429">
    <property type="component" value="Unassembled WGS sequence"/>
</dbReference>
<evidence type="ECO:0000313" key="4">
    <source>
        <dbReference type="Proteomes" id="UP000012429"/>
    </source>
</evidence>
<evidence type="ECO:0000313" key="3">
    <source>
        <dbReference type="EMBL" id="ENN86285.1"/>
    </source>
</evidence>
<gene>
    <name evidence="3" type="ORF">RHSP_82372</name>
</gene>
<dbReference type="EMBL" id="AQHN01000072">
    <property type="protein sequence ID" value="ENN86285.1"/>
    <property type="molecule type" value="Genomic_DNA"/>
</dbReference>
<evidence type="ECO:0000256" key="1">
    <source>
        <dbReference type="SAM" id="MobiDB-lite"/>
    </source>
</evidence>
<dbReference type="PROSITE" id="PS50222">
    <property type="entry name" value="EF_HAND_2"/>
    <property type="match status" value="1"/>
</dbReference>
<protein>
    <submittedName>
        <fullName evidence="3">Calcium-binding protein</fullName>
    </submittedName>
</protein>
<dbReference type="InterPro" id="IPR002048">
    <property type="entry name" value="EF_hand_dom"/>
</dbReference>
<feature type="region of interest" description="Disordered" evidence="1">
    <location>
        <begin position="1"/>
        <end position="64"/>
    </location>
</feature>
<dbReference type="InterPro" id="IPR018247">
    <property type="entry name" value="EF_Hand_1_Ca_BS"/>
</dbReference>
<reference evidence="3 4" key="1">
    <citation type="journal article" date="2012" name="BMC Genomics">
        <title>Genomic basis of broad host range and environmental adaptability of Rhizobium tropici CIAT 899 and Rhizobium sp. PRF 81 which are used in inoculants for common bean (Phaseolus vulgaris L.).</title>
        <authorList>
            <person name="Ormeno-Orrillo E."/>
            <person name="Menna P."/>
            <person name="Almeida L.G."/>
            <person name="Ollero F.J."/>
            <person name="Nicolas M.F."/>
            <person name="Pains Rodrigues E."/>
            <person name="Shigueyoshi Nakatani A."/>
            <person name="Silva Batista J.S."/>
            <person name="Oliveira Chueire L.M."/>
            <person name="Souza R.C."/>
            <person name="Ribeiro Vasconcelos A.T."/>
            <person name="Megias M."/>
            <person name="Hungria M."/>
            <person name="Martinez-Romero E."/>
        </authorList>
    </citation>
    <scope>NUCLEOTIDE SEQUENCE [LARGE SCALE GENOMIC DNA]</scope>
    <source>
        <strain evidence="3 4">PRF 81</strain>
    </source>
</reference>
<dbReference type="PROSITE" id="PS00018">
    <property type="entry name" value="EF_HAND_1"/>
    <property type="match status" value="1"/>
</dbReference>
<proteinExistence type="predicted"/>